<feature type="region of interest" description="Disordered" evidence="2">
    <location>
        <begin position="579"/>
        <end position="599"/>
    </location>
</feature>
<name>A0A7S4NH87_9STRA</name>
<dbReference type="AlphaFoldDB" id="A0A7S4NH87"/>
<proteinExistence type="predicted"/>
<feature type="region of interest" description="Disordered" evidence="2">
    <location>
        <begin position="1"/>
        <end position="195"/>
    </location>
</feature>
<evidence type="ECO:0000313" key="3">
    <source>
        <dbReference type="EMBL" id="CAE2287810.1"/>
    </source>
</evidence>
<reference evidence="3" key="1">
    <citation type="submission" date="2021-01" db="EMBL/GenBank/DDBJ databases">
        <authorList>
            <person name="Corre E."/>
            <person name="Pelletier E."/>
            <person name="Niang G."/>
            <person name="Scheremetjew M."/>
            <person name="Finn R."/>
            <person name="Kale V."/>
            <person name="Holt S."/>
            <person name="Cochrane G."/>
            <person name="Meng A."/>
            <person name="Brown T."/>
            <person name="Cohen L."/>
        </authorList>
    </citation>
    <scope>NUCLEOTIDE SEQUENCE</scope>
    <source>
        <strain evidence="3">Isolate 1302-5</strain>
    </source>
</reference>
<dbReference type="EMBL" id="HBKQ01060706">
    <property type="protein sequence ID" value="CAE2287810.1"/>
    <property type="molecule type" value="Transcribed_RNA"/>
</dbReference>
<feature type="compositionally biased region" description="Low complexity" evidence="2">
    <location>
        <begin position="74"/>
        <end position="98"/>
    </location>
</feature>
<gene>
    <name evidence="3" type="ORF">OAUR00152_LOCUS41392</name>
</gene>
<keyword evidence="1" id="KW-0175">Coiled coil</keyword>
<protein>
    <submittedName>
        <fullName evidence="3">Uncharacterized protein</fullName>
    </submittedName>
</protein>
<feature type="compositionally biased region" description="Low complexity" evidence="2">
    <location>
        <begin position="124"/>
        <end position="148"/>
    </location>
</feature>
<evidence type="ECO:0000256" key="2">
    <source>
        <dbReference type="SAM" id="MobiDB-lite"/>
    </source>
</evidence>
<feature type="coiled-coil region" evidence="1">
    <location>
        <begin position="495"/>
        <end position="529"/>
    </location>
</feature>
<feature type="region of interest" description="Disordered" evidence="2">
    <location>
        <begin position="211"/>
        <end position="309"/>
    </location>
</feature>
<organism evidence="3">
    <name type="scientific">Odontella aurita</name>
    <dbReference type="NCBI Taxonomy" id="265563"/>
    <lineage>
        <taxon>Eukaryota</taxon>
        <taxon>Sar</taxon>
        <taxon>Stramenopiles</taxon>
        <taxon>Ochrophyta</taxon>
        <taxon>Bacillariophyta</taxon>
        <taxon>Mediophyceae</taxon>
        <taxon>Biddulphiophycidae</taxon>
        <taxon>Eupodiscales</taxon>
        <taxon>Odontellaceae</taxon>
        <taxon>Odontella</taxon>
    </lineage>
</organism>
<feature type="region of interest" description="Disordered" evidence="2">
    <location>
        <begin position="459"/>
        <end position="488"/>
    </location>
</feature>
<feature type="compositionally biased region" description="Basic and acidic residues" evidence="2">
    <location>
        <begin position="61"/>
        <end position="73"/>
    </location>
</feature>
<feature type="compositionally biased region" description="Low complexity" evidence="2">
    <location>
        <begin position="264"/>
        <end position="275"/>
    </location>
</feature>
<evidence type="ECO:0000256" key="1">
    <source>
        <dbReference type="SAM" id="Coils"/>
    </source>
</evidence>
<sequence length="599" mass="63276">MVAPARRLPAPRGDVDDQRRQHRHQAKSVLRLQRPTASSANSRAPLSDIRNRTVGVGGGRPGKDSGHQAEPRKPSSSSGRSRSRSSSRGPPPQSQRGGSHTRSEERSQGGGISTAGSTTVGRYPSAPRSRLPPSSSSSSSHQHAAPPRGLMSPAVRTAKKKSARSRGHQSINPFHSVEFDGGPLALRNPSPIRSGSSVVLDRLHAVDGVGESAGEGILNGPPPPANRSASTKREKSSRAGGLTGSSEPAPEKRARTGGAPPPEESSLGESEPTTGNSSAILRGRTEQQQSRGRGSVRCPSPVVPRSSASEVVLAQHELDELIEERIQMARAEWLAGLASSSASTLLPKSKTPCTTTITASKTVEDVLSASVSFASVNKLTSEENFTSTTNTVLHERGKLYKSEAYESRVALRSAEQTIESLRRELDEVRFFHELENDEDGGCAARTKMIAPVGSAGICQGAIPGEEGESSNEENTSTTGGDVAAKKQAAASGRIEAELREEVERLRVNNAELEAEASSLRATVEMCEMAAMGKDEDAVRITSLEGEVQNARCEISEGHKLLEEVKAEKVRMEAQLKEARARAGDMAGDFAGKEGGGGGP</sequence>
<accession>A0A7S4NH87</accession>
<feature type="compositionally biased region" description="Basic residues" evidence="2">
    <location>
        <begin position="157"/>
        <end position="167"/>
    </location>
</feature>
<feature type="compositionally biased region" description="Polar residues" evidence="2">
    <location>
        <begin position="35"/>
        <end position="44"/>
    </location>
</feature>